<feature type="region of interest" description="Disordered" evidence="1">
    <location>
        <begin position="258"/>
        <end position="312"/>
    </location>
</feature>
<feature type="region of interest" description="Disordered" evidence="1">
    <location>
        <begin position="1"/>
        <end position="27"/>
    </location>
</feature>
<proteinExistence type="predicted"/>
<feature type="compositionally biased region" description="Basic and acidic residues" evidence="1">
    <location>
        <begin position="153"/>
        <end position="170"/>
    </location>
</feature>
<evidence type="ECO:0000313" key="2">
    <source>
        <dbReference type="EMBL" id="KAG8236145.1"/>
    </source>
</evidence>
<dbReference type="EMBL" id="KZ308992">
    <property type="protein sequence ID" value="KAG8236145.1"/>
    <property type="molecule type" value="Genomic_DNA"/>
</dbReference>
<comment type="caution">
    <text evidence="2">The sequence shown here is derived from an EMBL/GenBank/DDBJ whole genome shotgun (WGS) entry which is preliminary data.</text>
</comment>
<evidence type="ECO:0000256" key="1">
    <source>
        <dbReference type="SAM" id="MobiDB-lite"/>
    </source>
</evidence>
<reference evidence="2" key="1">
    <citation type="submission" date="2013-04" db="EMBL/GenBank/DDBJ databases">
        <authorList>
            <person name="Qu J."/>
            <person name="Murali S.C."/>
            <person name="Bandaranaike D."/>
            <person name="Bellair M."/>
            <person name="Blankenburg K."/>
            <person name="Chao H."/>
            <person name="Dinh H."/>
            <person name="Doddapaneni H."/>
            <person name="Downs B."/>
            <person name="Dugan-Rocha S."/>
            <person name="Elkadiri S."/>
            <person name="Gnanaolivu R.D."/>
            <person name="Hernandez B."/>
            <person name="Javaid M."/>
            <person name="Jayaseelan J.C."/>
            <person name="Lee S."/>
            <person name="Li M."/>
            <person name="Ming W."/>
            <person name="Munidasa M."/>
            <person name="Muniz J."/>
            <person name="Nguyen L."/>
            <person name="Ongeri F."/>
            <person name="Osuji N."/>
            <person name="Pu L.-L."/>
            <person name="Puazo M."/>
            <person name="Qu C."/>
            <person name="Quiroz J."/>
            <person name="Raj R."/>
            <person name="Weissenberger G."/>
            <person name="Xin Y."/>
            <person name="Zou X."/>
            <person name="Han Y."/>
            <person name="Richards S."/>
            <person name="Worley K."/>
            <person name="Muzny D."/>
            <person name="Gibbs R."/>
        </authorList>
    </citation>
    <scope>NUCLEOTIDE SEQUENCE</scope>
    <source>
        <strain evidence="2">Sampled in the wild</strain>
    </source>
</reference>
<organism evidence="2 3">
    <name type="scientific">Ladona fulva</name>
    <name type="common">Scarce chaser dragonfly</name>
    <name type="synonym">Libellula fulva</name>
    <dbReference type="NCBI Taxonomy" id="123851"/>
    <lineage>
        <taxon>Eukaryota</taxon>
        <taxon>Metazoa</taxon>
        <taxon>Ecdysozoa</taxon>
        <taxon>Arthropoda</taxon>
        <taxon>Hexapoda</taxon>
        <taxon>Insecta</taxon>
        <taxon>Pterygota</taxon>
        <taxon>Palaeoptera</taxon>
        <taxon>Odonata</taxon>
        <taxon>Epiprocta</taxon>
        <taxon>Anisoptera</taxon>
        <taxon>Libelluloidea</taxon>
        <taxon>Libellulidae</taxon>
        <taxon>Ladona</taxon>
    </lineage>
</organism>
<protein>
    <submittedName>
        <fullName evidence="2">Uncharacterized protein</fullName>
    </submittedName>
</protein>
<feature type="region of interest" description="Disordered" evidence="1">
    <location>
        <begin position="89"/>
        <end position="201"/>
    </location>
</feature>
<evidence type="ECO:0000313" key="3">
    <source>
        <dbReference type="Proteomes" id="UP000792457"/>
    </source>
</evidence>
<feature type="non-terminal residue" evidence="2">
    <location>
        <position position="1"/>
    </location>
</feature>
<feature type="compositionally biased region" description="Polar residues" evidence="1">
    <location>
        <begin position="278"/>
        <end position="289"/>
    </location>
</feature>
<keyword evidence="3" id="KW-1185">Reference proteome</keyword>
<name>A0A8K0KM40_LADFU</name>
<sequence length="323" mass="35380">MAKPRFPGKPQRLLSRNRTRISTFSNPHDDDTLDVIGNICFGLGVFKHSFPDCEEPHLLGRNDFKGFTTREVSASKSYAKRKYEEAKKRDFKHSSAPNPLFTPIPLNITPTIEGPKNEKEDLDDGVIGVPSSKKARRKGGGRKSISVTPKQESPAEEREVVAEIKQEKPEPSSTAVASVSQEKQESSETHGTGVSLLPSAESPLSWVGHPLIVEGKRRWKPTYKVLQGPSVLEESRRLGGEAWPLGARQMGRAVEAPAPLGGKFVTGSGEKEHESKGTWKNCSSSSNARPSGGGILREARLRLDSAATGTEDGEWVRRMMDDT</sequence>
<feature type="compositionally biased region" description="Polar residues" evidence="1">
    <location>
        <begin position="14"/>
        <end position="26"/>
    </location>
</feature>
<reference evidence="2" key="2">
    <citation type="submission" date="2017-10" db="EMBL/GenBank/DDBJ databases">
        <title>Ladona fulva Genome sequencing and assembly.</title>
        <authorList>
            <person name="Murali S."/>
            <person name="Richards S."/>
            <person name="Bandaranaike D."/>
            <person name="Bellair M."/>
            <person name="Blankenburg K."/>
            <person name="Chao H."/>
            <person name="Dinh H."/>
            <person name="Doddapaneni H."/>
            <person name="Dugan-Rocha S."/>
            <person name="Elkadiri S."/>
            <person name="Gnanaolivu R."/>
            <person name="Hernandez B."/>
            <person name="Skinner E."/>
            <person name="Javaid M."/>
            <person name="Lee S."/>
            <person name="Li M."/>
            <person name="Ming W."/>
            <person name="Munidasa M."/>
            <person name="Muniz J."/>
            <person name="Nguyen L."/>
            <person name="Hughes D."/>
            <person name="Osuji N."/>
            <person name="Pu L.-L."/>
            <person name="Puazo M."/>
            <person name="Qu C."/>
            <person name="Quiroz J."/>
            <person name="Raj R."/>
            <person name="Weissenberger G."/>
            <person name="Xin Y."/>
            <person name="Zou X."/>
            <person name="Han Y."/>
            <person name="Worley K."/>
            <person name="Muzny D."/>
            <person name="Gibbs R."/>
        </authorList>
    </citation>
    <scope>NUCLEOTIDE SEQUENCE</scope>
    <source>
        <strain evidence="2">Sampled in the wild</strain>
    </source>
</reference>
<dbReference type="AlphaFoldDB" id="A0A8K0KM40"/>
<accession>A0A8K0KM40</accession>
<gene>
    <name evidence="2" type="ORF">J437_LFUL001590</name>
</gene>
<dbReference type="Proteomes" id="UP000792457">
    <property type="component" value="Unassembled WGS sequence"/>
</dbReference>
<feature type="compositionally biased region" description="Polar residues" evidence="1">
    <location>
        <begin position="171"/>
        <end position="181"/>
    </location>
</feature>